<feature type="compositionally biased region" description="Acidic residues" evidence="2">
    <location>
        <begin position="819"/>
        <end position="850"/>
    </location>
</feature>
<dbReference type="VEuPathDB" id="PlasmoDB:PRG01_0415800"/>
<feature type="compositionally biased region" description="Basic and acidic residues" evidence="2">
    <location>
        <begin position="1246"/>
        <end position="1257"/>
    </location>
</feature>
<dbReference type="Pfam" id="PF18562">
    <property type="entry name" value="CIDR1_gamma"/>
    <property type="match status" value="1"/>
</dbReference>
<dbReference type="GO" id="GO:0016020">
    <property type="term" value="C:membrane"/>
    <property type="evidence" value="ECO:0007669"/>
    <property type="project" value="InterPro"/>
</dbReference>
<dbReference type="VEuPathDB" id="PlasmoDB:PRCDC_0410300"/>
<reference evidence="10" key="2">
    <citation type="submission" date="2014-05" db="EMBL/GenBank/DDBJ databases">
        <title>The genome sequences of chimpanzee malaria parasites reveal the path to human adaptation.</title>
        <authorList>
            <person name="Otto T.D."/>
            <person name="Rayner J.C."/>
            <person name="Boehme U."/>
            <person name="Pain A."/>
            <person name="Spottiswoode N."/>
            <person name="Sanders M."/>
            <person name="Quail M."/>
            <person name="Ollomo B."/>
            <person name="Renaud F."/>
            <person name="Thomas A.W."/>
            <person name="Prugnolle F."/>
            <person name="Conway D.J."/>
            <person name="Newbold C."/>
            <person name="Berriman M."/>
        </authorList>
    </citation>
    <scope>NUCLEOTIDE SEQUENCE [LARGE SCALE GENOMIC DNA]</scope>
    <source>
        <strain evidence="10">CDC</strain>
    </source>
</reference>
<dbReference type="FunFam" id="1.10.1900.40:FF:000001">
    <property type="entry name" value="Erythrocyte membrane protein 1"/>
    <property type="match status" value="1"/>
</dbReference>
<name>A0A060RNV3_PLARE</name>
<dbReference type="InterPro" id="IPR029210">
    <property type="entry name" value="PfEMP1_NTS"/>
</dbReference>
<dbReference type="Gene3D" id="1.20.58.1930">
    <property type="match status" value="1"/>
</dbReference>
<dbReference type="FunFam" id="1.20.58.1930:FF:000001">
    <property type="entry name" value="Erythrocyte membrane protein 1, PfEMP1"/>
    <property type="match status" value="1"/>
</dbReference>
<dbReference type="InterPro" id="IPR054595">
    <property type="entry name" value="DBL_C"/>
</dbReference>
<dbReference type="InterPro" id="IPR029211">
    <property type="entry name" value="PfEMP1_ATS"/>
</dbReference>
<feature type="domain" description="Duffy-antigen binding" evidence="4">
    <location>
        <begin position="113"/>
        <end position="331"/>
    </location>
</feature>
<protein>
    <submittedName>
        <fullName evidence="10">Erythrocyte membrane protein 1, EMP1</fullName>
    </submittedName>
</protein>
<feature type="domain" description="Duffy-binding-like" evidence="3">
    <location>
        <begin position="1579"/>
        <end position="1726"/>
    </location>
</feature>
<keyword evidence="11" id="KW-1185">Reference proteome</keyword>
<evidence type="ECO:0000259" key="6">
    <source>
        <dbReference type="Pfam" id="PF15447"/>
    </source>
</evidence>
<dbReference type="SUPFAM" id="SSF140924">
    <property type="entry name" value="Duffy binding domain-like"/>
    <property type="match status" value="4"/>
</dbReference>
<evidence type="ECO:0000259" key="3">
    <source>
        <dbReference type="Pfam" id="PF03011"/>
    </source>
</evidence>
<dbReference type="Pfam" id="PF15447">
    <property type="entry name" value="NTS"/>
    <property type="match status" value="1"/>
</dbReference>
<feature type="compositionally biased region" description="Polar residues" evidence="2">
    <location>
        <begin position="1189"/>
        <end position="1200"/>
    </location>
</feature>
<feature type="domain" description="Cysteine-rich interdomain region 1 gamma" evidence="7">
    <location>
        <begin position="1513"/>
        <end position="1562"/>
    </location>
</feature>
<dbReference type="InterPro" id="IPR004258">
    <property type="entry name" value="DBL"/>
</dbReference>
<dbReference type="Pfam" id="PF21807">
    <property type="entry name" value="PfEMP1_CIDRalpha1_dom"/>
    <property type="match status" value="1"/>
</dbReference>
<feature type="region of interest" description="Disordered" evidence="2">
    <location>
        <begin position="1085"/>
        <end position="1126"/>
    </location>
</feature>
<feature type="compositionally biased region" description="Polar residues" evidence="2">
    <location>
        <begin position="1104"/>
        <end position="1121"/>
    </location>
</feature>
<reference evidence="10" key="1">
    <citation type="submission" date="2014-01" db="EMBL/GenBank/DDBJ databases">
        <authorList>
            <person name="Aslett M."/>
        </authorList>
    </citation>
    <scope>NUCLEOTIDE SEQUENCE</scope>
    <source>
        <strain evidence="10">CDC</strain>
    </source>
</reference>
<dbReference type="InterPro" id="IPR041480">
    <property type="entry name" value="CIDR1_gamma"/>
</dbReference>
<gene>
    <name evidence="10" type="primary">VAR</name>
    <name evidence="10" type="ORF">PRCDC_0410300</name>
</gene>
<feature type="region of interest" description="Disordered" evidence="2">
    <location>
        <begin position="1723"/>
        <end position="1860"/>
    </location>
</feature>
<dbReference type="Gene3D" id="1.20.58.830">
    <property type="match status" value="3"/>
</dbReference>
<evidence type="ECO:0000313" key="11">
    <source>
        <dbReference type="Proteomes" id="UP000027581"/>
    </source>
</evidence>
<feature type="domain" description="Duffy-antigen binding" evidence="4">
    <location>
        <begin position="912"/>
        <end position="1242"/>
    </location>
</feature>
<feature type="compositionally biased region" description="Polar residues" evidence="2">
    <location>
        <begin position="1723"/>
        <end position="1733"/>
    </location>
</feature>
<feature type="compositionally biased region" description="Basic residues" evidence="2">
    <location>
        <begin position="1842"/>
        <end position="1855"/>
    </location>
</feature>
<dbReference type="InterPro" id="IPR008602">
    <property type="entry name" value="Duffy-antigen-binding"/>
</dbReference>
<dbReference type="Proteomes" id="UP000027581">
    <property type="component" value="Unassembled WGS sequence"/>
</dbReference>
<feature type="region of interest" description="Disordered" evidence="2">
    <location>
        <begin position="1174"/>
        <end position="1208"/>
    </location>
</feature>
<dbReference type="GO" id="GO:0046789">
    <property type="term" value="F:host cell surface receptor binding"/>
    <property type="evidence" value="ECO:0007669"/>
    <property type="project" value="InterPro"/>
</dbReference>
<evidence type="ECO:0000313" key="10">
    <source>
        <dbReference type="EMBL" id="CDO62773.1"/>
    </source>
</evidence>
<feature type="region of interest" description="Disordered" evidence="2">
    <location>
        <begin position="930"/>
        <end position="987"/>
    </location>
</feature>
<keyword evidence="1" id="KW-0175">Coiled coil</keyword>
<dbReference type="Pfam" id="PF05424">
    <property type="entry name" value="Duffy_binding"/>
    <property type="match status" value="2"/>
</dbReference>
<feature type="region of interest" description="Disordered" evidence="2">
    <location>
        <begin position="1246"/>
        <end position="1267"/>
    </location>
</feature>
<feature type="compositionally biased region" description="Basic and acidic residues" evidence="2">
    <location>
        <begin position="795"/>
        <end position="806"/>
    </location>
</feature>
<evidence type="ECO:0000259" key="5">
    <source>
        <dbReference type="Pfam" id="PF15445"/>
    </source>
</evidence>
<evidence type="ECO:0000259" key="7">
    <source>
        <dbReference type="Pfam" id="PF18562"/>
    </source>
</evidence>
<evidence type="ECO:0000256" key="1">
    <source>
        <dbReference type="SAM" id="Coils"/>
    </source>
</evidence>
<dbReference type="FunFam" id="1.20.58.830:FF:000003">
    <property type="entry name" value="Erythrocyte membrane protein 1, PfEMP1"/>
    <property type="match status" value="1"/>
</dbReference>
<dbReference type="Pfam" id="PF15445">
    <property type="entry name" value="ATS"/>
    <property type="match status" value="1"/>
</dbReference>
<accession>A0A060RNV3</accession>
<evidence type="ECO:0000259" key="4">
    <source>
        <dbReference type="Pfam" id="PF05424"/>
    </source>
</evidence>
<evidence type="ECO:0000259" key="9">
    <source>
        <dbReference type="Pfam" id="PF22672"/>
    </source>
</evidence>
<sequence>MGRGVDGGKQEDYIEEKDAKHVLDSIGKIVHGQVNAEAETYKGDLKGSLSFASIFDKETSYTADTCELIKKYYEGAANSNRYPCGNGKEQRFSKERDAKYDEKKIGCSNSLGGACAPLRRLSVCNKNLENINEYDRSKAKNDLLADVCLAANIEGESLKTYHDQYELQYPSSGLTMCTELARSFADIGDIIRGRDLYIGKRINQNKYGNEPKTEREKLENKLKGVFEKIYNELTSGRNTRTNGALQARYGKDGNFFQLREDWWTANRETVWKAITCDKENKLAGAHYFRGTCNIGRGNEKTGTQAKDKCRCSDRDVTIVPTYFDYVPQYLRWFEEWAEDFCRKKKKKLPNVKNKCRGKTEGEKYCSLNGCDCTKTIRARGKLRYGNRCIDCLYACNPYVHWIDKKKEEFDKQKKKYEEEIKKADGTNGASHSSRKKRDTTSNKYDGYEKKFYEKLQSNGYGSIGKFLEKLSDEEVCKNITTEEEGTIDFNNTDNNSSSNKTFYHSQYCQPCPYCGMKKKSHGSNEWVRKHEDDKCKSENLYEPKSGANPTPIKILKSGEKHTEIENKLNDFCNKSNSDKDSLYEEWKCYKGNDVQIVKDAKDEEDVEDIEEDYQNVISAGGLCILENNEGKEKVNKQKTFNDFFHFWVAHMLKDSIHWRTKKLKGCLKNGKTKCGNETCKNDCGCFERWVDKKKDEWDNIKSQFGTQDDIQKQTQTDPIKTLELVLEAEYLDEDFEKKSKTDDEDAKEMKHLQEIMSKKNSQETAGSASQNKTIIDLLLKHEAQEATKCLQTQEECNRRKQEDLGRALRPSENSTPPKEEEEEDDFFENLEEDKDEELDQENLEEQEEAEEPKVDNVTPACTIVSELFTTPGDTFTDACKQKYAGNQPRLGWKCIDTTTKPGDKTTGSSGSICVPPRRRKLYVAPLSRWAEETAKGSKSPEVVSGNGDSESSGSTGQEAGSSSSTEVSQTSNGDSTESSSSTSALTSSRADNPLLAAFVESAAVETFFLWHNYKELNGKGKTRGGDEVEGARGTFASTTYSDSNVGIFSSGSQSEMRASSLGPIPPVLPVPPGFPPGPQIPLQILSNGGSEKGELDDLVGRNGGISSHTDSEDSNNPQKELQQGKIPNDFLKQMFYTIADYRDILFGNNTDIVSKALSDEDQKAMQKIKEKIKQILPTSGSSPSQTGPNHSLSAKDPSQPSDKRKDWWSNNAPSIWEAMICALTYEDKSDGARGQLPQEDEKVKEAFFGDKNDKPDSKTSGATTGTATKDQKYDYNKVELKEENETGAITPGSTSLSGDTPTLDSFVKRPPYFRYLEEWGENFCGTRKRLLKDVKDNCRTGIYGERYSSGDGEECTKIGTNENKTFNPFDYSSCANHCRSYKRWIEKKRTEYEKLKNAYEEQKSDAKSNSDKKYDETFVQKLSNGYESIKLFLEKLKDGPCKTNSEEDQKGNGYIKFDDDKTFGHENYCDPCPVFGVRCKGDDCSKATEKECIENGKKIISAEDIETMLKHMEKVDMLVSDNGKNGFQDLQSSCEHAGIFNGIRKDEWKCGNLCNSDVCVLKTFSKDIHDKKNVLIRTLFIRWLEYFLKDYNRIQKKLKPCMNNGEANICTNDCPNKCHDKYKCVGQWIEKKKIEWPTIRARYLNPYVSDGNDTKSLVTNVLEILIPQIPVVDDKGKHDTFDKLKTSLKCYCPENSKNEDGTESDIIDCMLKKLKIEAEKCQQHQNSVDTPASCQEYPPLPDEKEEENTVTPPQICGYMKTQEPEQPAESCNEPKEDQADKKTTDQESGDKSTEGGDPAETKADSDDQASPVQDQDPEPEPENQEEKDLAPQAEPAPAEKKKEKKVPKKAKKRQLKPQTPTDEYTLNDVLLPSALPLTVGLSFLALSYWWLKKKTKSSVDLLSVLNIPKGEYDIPTKTSPNRYIPYKSAQYRGKQYIYIEGDSGTDSGYTDQYSDITSSSESEYEEFDINDIYAPGSPKYKTLIEVVLEPSKRDTQNDIPSGDIPNNKLTDNEWNELKQNFISNMLQNTQNKQPNILHDNVDNNTHPTPSRDTLDQKPFIMSIHDRNLYTGEEHSYDMTTNSGNNDLYSGQNNVYGGIDPTSGKHGSYSDKNNAYSGIDLINDSLSGGNQPIDIYDEILKRKENELFGTNHVKQTSTHSVAKNTNSDPVMNQLDLFHKWLDRHRNMCEKWSNKEELLDKLKELWISDTPHTPSDIHPSGKLNDIPSGKLSGTPSDNNIHSDIQTSDIHSGDNIGSGNKTLNTDVSIQIDMNIPKNTNEFTYVDSNPNLTLPSNPNLVENNINPVDTPRNPNLVENQNPNPTHVQIEMDINNHKLVKEKYPIGDVWDI</sequence>
<feature type="compositionally biased region" description="Low complexity" evidence="2">
    <location>
        <begin position="1177"/>
        <end position="1188"/>
    </location>
</feature>
<dbReference type="Gene3D" id="1.10.1900.40">
    <property type="entry name" value="Acidic terminal segments, variant surface antigen of PfEMP1"/>
    <property type="match status" value="2"/>
</dbReference>
<dbReference type="InterPro" id="IPR049158">
    <property type="entry name" value="PfEMP1_CIDRalpha1_dom"/>
</dbReference>
<feature type="compositionally biased region" description="Low complexity" evidence="2">
    <location>
        <begin position="1258"/>
        <end position="1267"/>
    </location>
</feature>
<feature type="domain" description="Plasmodium falciparum erythrocyte membrane protein 1 acidic terminal segment" evidence="5">
    <location>
        <begin position="1875"/>
        <end position="2347"/>
    </location>
</feature>
<feature type="coiled-coil region" evidence="1">
    <location>
        <begin position="1385"/>
        <end position="1412"/>
    </location>
</feature>
<proteinExistence type="predicted"/>
<feature type="domain" description="Duffy-binding-like" evidence="9">
    <location>
        <begin position="335"/>
        <end position="505"/>
    </location>
</feature>
<dbReference type="Gene3D" id="1.20.1310.20">
    <property type="entry name" value="Duffy-antigen binding domain"/>
    <property type="match status" value="3"/>
</dbReference>
<evidence type="ECO:0000259" key="8">
    <source>
        <dbReference type="Pfam" id="PF21807"/>
    </source>
</evidence>
<feature type="domain" description="PfEMP1 CIDRalpha1" evidence="8">
    <location>
        <begin position="550"/>
        <end position="592"/>
    </location>
</feature>
<feature type="domain" description="Duffy-binding-like" evidence="9">
    <location>
        <begin position="1318"/>
        <end position="1466"/>
    </location>
</feature>
<feature type="region of interest" description="Disordered" evidence="2">
    <location>
        <begin position="792"/>
        <end position="858"/>
    </location>
</feature>
<feature type="compositionally biased region" description="Basic and acidic residues" evidence="2">
    <location>
        <begin position="1772"/>
        <end position="1805"/>
    </location>
</feature>
<feature type="domain" description="Duffy-binding-like" evidence="3">
    <location>
        <begin position="643"/>
        <end position="795"/>
    </location>
</feature>
<dbReference type="InterPro" id="IPR044932">
    <property type="entry name" value="PfEMP1_ATS_sf"/>
</dbReference>
<feature type="domain" description="Plasmodium falciparum erythrocyte membrane protein-1 N-terminal segment" evidence="6">
    <location>
        <begin position="18"/>
        <end position="53"/>
    </location>
</feature>
<dbReference type="Pfam" id="PF03011">
    <property type="entry name" value="PFEMP"/>
    <property type="match status" value="2"/>
</dbReference>
<feature type="region of interest" description="Disordered" evidence="2">
    <location>
        <begin position="420"/>
        <end position="441"/>
    </location>
</feature>
<dbReference type="EMBL" id="HG810765">
    <property type="protein sequence ID" value="CDO62773.1"/>
    <property type="molecule type" value="Genomic_DNA"/>
</dbReference>
<evidence type="ECO:0000256" key="2">
    <source>
        <dbReference type="SAM" id="MobiDB-lite"/>
    </source>
</evidence>
<dbReference type="InterPro" id="IPR042202">
    <property type="entry name" value="Duffy-ag-bd_sf"/>
</dbReference>
<dbReference type="Pfam" id="PF22672">
    <property type="entry name" value="DBL_C"/>
    <property type="match status" value="2"/>
</dbReference>
<feature type="compositionally biased region" description="Low complexity" evidence="2">
    <location>
        <begin position="961"/>
        <end position="987"/>
    </location>
</feature>
<dbReference type="FunFam" id="1.10.1900.40:FF:000002">
    <property type="entry name" value="Erythrocyte membrane protein 1, PfEMP1"/>
    <property type="match status" value="1"/>
</dbReference>
<organism evidence="10 11">
    <name type="scientific">Plasmodium reichenowi</name>
    <dbReference type="NCBI Taxonomy" id="5854"/>
    <lineage>
        <taxon>Eukaryota</taxon>
        <taxon>Sar</taxon>
        <taxon>Alveolata</taxon>
        <taxon>Apicomplexa</taxon>
        <taxon>Aconoidasida</taxon>
        <taxon>Haemosporida</taxon>
        <taxon>Plasmodiidae</taxon>
        <taxon>Plasmodium</taxon>
        <taxon>Plasmodium (Laverania)</taxon>
    </lineage>
</organism>
<dbReference type="PhylomeDB" id="A0A060RNV3"/>
<feature type="compositionally biased region" description="Polar residues" evidence="2">
    <location>
        <begin position="946"/>
        <end position="960"/>
    </location>
</feature>